<dbReference type="Pfam" id="PF00300">
    <property type="entry name" value="His_Phos_1"/>
    <property type="match status" value="1"/>
</dbReference>
<proteinExistence type="predicted"/>
<sequence>MKRLTLFRHGKSSWEFDIADYHRPLNHRGFRQAEQMAHDCQLDHPDLVLCSPAVRAYATALFYIRNLDINLSRLQLEWLLYESFTPTLVKVLKQQPDKDDYLWLFGHNPGLSNLASYLTGEECDYLVTASYICLELKEDSWSSLNAGCASIIRYERPKK</sequence>
<comment type="caution">
    <text evidence="1">The sequence shown here is derived from an EMBL/GenBank/DDBJ whole genome shotgun (WGS) entry which is preliminary data.</text>
</comment>
<dbReference type="SUPFAM" id="SSF53254">
    <property type="entry name" value="Phosphoglycerate mutase-like"/>
    <property type="match status" value="1"/>
</dbReference>
<reference evidence="1" key="2">
    <citation type="submission" date="2020-08" db="EMBL/GenBank/DDBJ databases">
        <authorList>
            <person name="Lai Q."/>
        </authorList>
    </citation>
    <scope>NUCLEOTIDE SEQUENCE</scope>
    <source>
        <strain evidence="1">S27-2</strain>
    </source>
</reference>
<dbReference type="PANTHER" id="PTHR47623:SF1">
    <property type="entry name" value="OS09G0287300 PROTEIN"/>
    <property type="match status" value="1"/>
</dbReference>
<reference evidence="1" key="1">
    <citation type="journal article" date="2018" name="Int. J. Syst. Evol. Microbiol.">
        <title>Neptunicella marina gen. nov., sp. nov., isolated from surface seawater.</title>
        <authorList>
            <person name="Liu X."/>
            <person name="Lai Q."/>
            <person name="Du Y."/>
            <person name="Zhang X."/>
            <person name="Liu Z."/>
            <person name="Sun F."/>
            <person name="Shao Z."/>
        </authorList>
    </citation>
    <scope>NUCLEOTIDE SEQUENCE</scope>
    <source>
        <strain evidence="1">S27-2</strain>
    </source>
</reference>
<dbReference type="EMBL" id="JACNEP010000024">
    <property type="protein sequence ID" value="MBC3767764.1"/>
    <property type="molecule type" value="Genomic_DNA"/>
</dbReference>
<dbReference type="SMART" id="SM00855">
    <property type="entry name" value="PGAM"/>
    <property type="match status" value="1"/>
</dbReference>
<dbReference type="InterPro" id="IPR029033">
    <property type="entry name" value="His_PPase_superfam"/>
</dbReference>
<dbReference type="RefSeq" id="WP_186508398.1">
    <property type="nucleotide sequence ID" value="NZ_JACNEP010000024.1"/>
</dbReference>
<dbReference type="InterPro" id="IPR013078">
    <property type="entry name" value="His_Pase_superF_clade-1"/>
</dbReference>
<accession>A0A8J6IXK9</accession>
<evidence type="ECO:0000313" key="1">
    <source>
        <dbReference type="EMBL" id="MBC3767764.1"/>
    </source>
</evidence>
<protein>
    <submittedName>
        <fullName evidence="1">Histidine phosphatase family protein</fullName>
    </submittedName>
</protein>
<dbReference type="PANTHER" id="PTHR47623">
    <property type="entry name" value="OS09G0287300 PROTEIN"/>
    <property type="match status" value="1"/>
</dbReference>
<dbReference type="Gene3D" id="3.40.50.1240">
    <property type="entry name" value="Phosphoglycerate mutase-like"/>
    <property type="match status" value="1"/>
</dbReference>
<dbReference type="Proteomes" id="UP000601768">
    <property type="component" value="Unassembled WGS sequence"/>
</dbReference>
<gene>
    <name evidence="1" type="ORF">H8B19_17940</name>
</gene>
<organism evidence="1 2">
    <name type="scientific">Neptunicella marina</name>
    <dbReference type="NCBI Taxonomy" id="2125989"/>
    <lineage>
        <taxon>Bacteria</taxon>
        <taxon>Pseudomonadati</taxon>
        <taxon>Pseudomonadota</taxon>
        <taxon>Gammaproteobacteria</taxon>
        <taxon>Alteromonadales</taxon>
        <taxon>Alteromonadaceae</taxon>
        <taxon>Neptunicella</taxon>
    </lineage>
</organism>
<keyword evidence="2" id="KW-1185">Reference proteome</keyword>
<dbReference type="CDD" id="cd07067">
    <property type="entry name" value="HP_PGM_like"/>
    <property type="match status" value="1"/>
</dbReference>
<dbReference type="AlphaFoldDB" id="A0A8J6IXK9"/>
<evidence type="ECO:0000313" key="2">
    <source>
        <dbReference type="Proteomes" id="UP000601768"/>
    </source>
</evidence>
<name>A0A8J6IXK9_9ALTE</name>